<keyword evidence="6" id="KW-1185">Reference proteome</keyword>
<dbReference type="InterPro" id="IPR017871">
    <property type="entry name" value="ABC_transporter-like_CS"/>
</dbReference>
<gene>
    <name evidence="5" type="ordered locus">Vdis_1928</name>
</gene>
<proteinExistence type="predicted"/>
<dbReference type="InterPro" id="IPR003593">
    <property type="entry name" value="AAA+_ATPase"/>
</dbReference>
<dbReference type="Proteomes" id="UP000006681">
    <property type="component" value="Chromosome"/>
</dbReference>
<dbReference type="GO" id="GO:0005524">
    <property type="term" value="F:ATP binding"/>
    <property type="evidence" value="ECO:0007669"/>
    <property type="project" value="UniProtKB-KW"/>
</dbReference>
<sequence length="260" mass="29142">MATVKEPILEVIDVGYSYKTEKGPIPVLKNINFKVHSHEFVSIVAPTGTGKTTLLRIIAGLRRPDSGKVLLMGEEVKGPTPKLAMIFQDFALYPWLTALENVELALLHRKDLSKEVRREIARKYLELVGLGGFEDYYPRELSGGMKQRVAIARALAAQPVVLLMDEPFANLDAITAEGLRAEIYNMVFNEESTVRAIIMVSHNLEEVVELSDKVIILGGRPASIIAEVEIKLPRPRNTRDIEFQDYLDRLYSLLSISLKV</sequence>
<protein>
    <submittedName>
        <fullName evidence="5">ABC transporter related protein</fullName>
    </submittedName>
</protein>
<dbReference type="PROSITE" id="PS50893">
    <property type="entry name" value="ABC_TRANSPORTER_2"/>
    <property type="match status" value="1"/>
</dbReference>
<dbReference type="CDD" id="cd03293">
    <property type="entry name" value="ABC_NrtD_SsuB_transporters"/>
    <property type="match status" value="1"/>
</dbReference>
<accession>E1QNL2</accession>
<organism evidence="5 6">
    <name type="scientific">Vulcanisaeta distributa (strain DSM 14429 / JCM 11212 / NBRC 100878 / IC-017)</name>
    <dbReference type="NCBI Taxonomy" id="572478"/>
    <lineage>
        <taxon>Archaea</taxon>
        <taxon>Thermoproteota</taxon>
        <taxon>Thermoprotei</taxon>
        <taxon>Thermoproteales</taxon>
        <taxon>Thermoproteaceae</taxon>
        <taxon>Vulcanisaeta</taxon>
    </lineage>
</organism>
<dbReference type="Pfam" id="PF00005">
    <property type="entry name" value="ABC_tran"/>
    <property type="match status" value="1"/>
</dbReference>
<reference evidence="6" key="2">
    <citation type="journal article" date="2010" name="Stand. Genomic Sci.">
        <title>Complete genome sequence of Vulcanisaeta distributa type strain (IC-017T).</title>
        <authorList>
            <person name="Mavromatis K."/>
            <person name="Sikorski J."/>
            <person name="Pabst E."/>
            <person name="Teshima H."/>
            <person name="Lapidus A."/>
            <person name="Lucas S."/>
            <person name="Nolan M."/>
            <person name="Glavina Del Rio T."/>
            <person name="Cheng J."/>
            <person name="Bruce D."/>
            <person name="Goodwin L."/>
            <person name="Pitluck S."/>
            <person name="Liolios K."/>
            <person name="Ivanova N."/>
            <person name="Mikhailova N."/>
            <person name="Pati A."/>
            <person name="Chen A."/>
            <person name="Palaniappan K."/>
            <person name="Land M."/>
            <person name="Hauser L."/>
            <person name="Chang Y."/>
            <person name="Jeffries C."/>
            <person name="Rohde M."/>
            <person name="Spring S."/>
            <person name="Goker M."/>
            <person name="Wirth R."/>
            <person name="Woyke T."/>
            <person name="Bristow J."/>
            <person name="Eisen J."/>
            <person name="Markowitz V."/>
            <person name="Hugenholtz P."/>
            <person name="Klenk H."/>
            <person name="Kyrpides N."/>
        </authorList>
    </citation>
    <scope>NUCLEOTIDE SEQUENCE [LARGE SCALE GENOMIC DNA]</scope>
    <source>
        <strain evidence="6">DSM 14429 / JCM 11212 / NBRC 100878 / IC-017</strain>
    </source>
</reference>
<dbReference type="SMART" id="SM00382">
    <property type="entry name" value="AAA"/>
    <property type="match status" value="1"/>
</dbReference>
<evidence type="ECO:0000313" key="5">
    <source>
        <dbReference type="EMBL" id="ADN51300.1"/>
    </source>
</evidence>
<dbReference type="InterPro" id="IPR027417">
    <property type="entry name" value="P-loop_NTPase"/>
</dbReference>
<dbReference type="Gene3D" id="3.40.50.300">
    <property type="entry name" value="P-loop containing nucleotide triphosphate hydrolases"/>
    <property type="match status" value="1"/>
</dbReference>
<name>E1QNL2_VULDI</name>
<dbReference type="PROSITE" id="PS00211">
    <property type="entry name" value="ABC_TRANSPORTER_1"/>
    <property type="match status" value="1"/>
</dbReference>
<dbReference type="SUPFAM" id="SSF52540">
    <property type="entry name" value="P-loop containing nucleoside triphosphate hydrolases"/>
    <property type="match status" value="1"/>
</dbReference>
<dbReference type="HOGENOM" id="CLU_000604_1_22_2"/>
<evidence type="ECO:0000313" key="6">
    <source>
        <dbReference type="Proteomes" id="UP000006681"/>
    </source>
</evidence>
<keyword evidence="2" id="KW-0547">Nucleotide-binding</keyword>
<keyword evidence="3" id="KW-0067">ATP-binding</keyword>
<evidence type="ECO:0000256" key="3">
    <source>
        <dbReference type="ARBA" id="ARBA00022840"/>
    </source>
</evidence>
<dbReference type="InterPro" id="IPR003439">
    <property type="entry name" value="ABC_transporter-like_ATP-bd"/>
</dbReference>
<dbReference type="eggNOG" id="arCOG00193">
    <property type="taxonomic scope" value="Archaea"/>
</dbReference>
<dbReference type="STRING" id="572478.Vdis_1928"/>
<feature type="domain" description="ABC transporter" evidence="4">
    <location>
        <begin position="9"/>
        <end position="244"/>
    </location>
</feature>
<dbReference type="InterPro" id="IPR050166">
    <property type="entry name" value="ABC_transporter_ATP-bind"/>
</dbReference>
<dbReference type="GO" id="GO:0016887">
    <property type="term" value="F:ATP hydrolysis activity"/>
    <property type="evidence" value="ECO:0007669"/>
    <property type="project" value="InterPro"/>
</dbReference>
<reference evidence="5 6" key="1">
    <citation type="journal article" date="2010" name="Stand. Genomic Sci.">
        <title>Complete genome sequence of Vulcanisaeta distributa type strain (IC-017).</title>
        <authorList>
            <person name="Mavromatis K."/>
            <person name="Sikorski J."/>
            <person name="Pabst E."/>
            <person name="Teshima H."/>
            <person name="Lapidus A."/>
            <person name="Lucas S."/>
            <person name="Nolan M."/>
            <person name="Glavina Del Rio T."/>
            <person name="Cheng J.F."/>
            <person name="Bruce D."/>
            <person name="Goodwin L."/>
            <person name="Pitluck S."/>
            <person name="Liolios K."/>
            <person name="Ivanova N."/>
            <person name="Mikhailova N."/>
            <person name="Pati A."/>
            <person name="Chen A."/>
            <person name="Palaniappan K."/>
            <person name="Land M."/>
            <person name="Hauser L."/>
            <person name="Chang Y.J."/>
            <person name="Jeffries C.D."/>
            <person name="Rohde M."/>
            <person name="Spring S."/>
            <person name="Goker M."/>
            <person name="Wirth R."/>
            <person name="Woyke T."/>
            <person name="Bristow J."/>
            <person name="Eisen J.A."/>
            <person name="Markowitz V."/>
            <person name="Hugenholtz P."/>
            <person name="Klenk H.P."/>
            <person name="Kyrpides N.C."/>
        </authorList>
    </citation>
    <scope>NUCLEOTIDE SEQUENCE [LARGE SCALE GENOMIC DNA]</scope>
    <source>
        <strain evidence="6">DSM 14429 / JCM 11212 / NBRC 100878 / IC-017</strain>
    </source>
</reference>
<keyword evidence="1" id="KW-0813">Transport</keyword>
<dbReference type="PANTHER" id="PTHR42788:SF13">
    <property type="entry name" value="ALIPHATIC SULFONATES IMPORT ATP-BINDING PROTEIN SSUB"/>
    <property type="match status" value="1"/>
</dbReference>
<dbReference type="AlphaFoldDB" id="E1QNL2"/>
<dbReference type="PANTHER" id="PTHR42788">
    <property type="entry name" value="TAURINE IMPORT ATP-BINDING PROTEIN-RELATED"/>
    <property type="match status" value="1"/>
</dbReference>
<dbReference type="KEGG" id="vdi:Vdis_1928"/>
<dbReference type="EMBL" id="CP002100">
    <property type="protein sequence ID" value="ADN51300.1"/>
    <property type="molecule type" value="Genomic_DNA"/>
</dbReference>
<evidence type="ECO:0000256" key="2">
    <source>
        <dbReference type="ARBA" id="ARBA00022741"/>
    </source>
</evidence>
<evidence type="ECO:0000259" key="4">
    <source>
        <dbReference type="PROSITE" id="PS50893"/>
    </source>
</evidence>
<evidence type="ECO:0000256" key="1">
    <source>
        <dbReference type="ARBA" id="ARBA00022448"/>
    </source>
</evidence>